<comment type="similarity">
    <text evidence="3 18">Belongs to the enoyl-CoA hydratase/isomerase family.</text>
</comment>
<name>A0ABD3WQ68_SINWO</name>
<dbReference type="InterPro" id="IPR001753">
    <property type="entry name" value="Enoyl-CoA_hydra/iso"/>
</dbReference>
<evidence type="ECO:0000256" key="16">
    <source>
        <dbReference type="ARBA" id="ARBA00068317"/>
    </source>
</evidence>
<comment type="subunit">
    <text evidence="4">Homotrimer.</text>
</comment>
<accession>A0ABD3WQ68</accession>
<evidence type="ECO:0000256" key="15">
    <source>
        <dbReference type="ARBA" id="ARBA00056147"/>
    </source>
</evidence>
<comment type="subcellular location">
    <subcellularLocation>
        <location evidence="1">Mitochondrion matrix</location>
    </subcellularLocation>
</comment>
<comment type="catalytic activity">
    <reaction evidence="13">
        <text>(3Z)-dodecenoyl-CoA = (2E)-dodecenoyl-CoA</text>
        <dbReference type="Rhea" id="RHEA:23716"/>
        <dbReference type="ChEBI" id="CHEBI:57330"/>
        <dbReference type="ChEBI" id="CHEBI:58543"/>
        <dbReference type="EC" id="5.3.3.8"/>
    </reaction>
    <physiologicalReaction direction="left-to-right" evidence="13">
        <dbReference type="Rhea" id="RHEA:23717"/>
    </physiologicalReaction>
</comment>
<evidence type="ECO:0000256" key="17">
    <source>
        <dbReference type="ARBA" id="ARBA00083575"/>
    </source>
</evidence>
<evidence type="ECO:0000256" key="8">
    <source>
        <dbReference type="ARBA" id="ARBA00023098"/>
    </source>
</evidence>
<dbReference type="EMBL" id="JBJQND010000005">
    <property type="protein sequence ID" value="KAL3876111.1"/>
    <property type="molecule type" value="Genomic_DNA"/>
</dbReference>
<dbReference type="PANTHER" id="PTHR11941:SF45">
    <property type="entry name" value="ENOYL-COA DELTA ISOMERASE 1, MITOCHONDRIAL"/>
    <property type="match status" value="1"/>
</dbReference>
<dbReference type="SUPFAM" id="SSF52096">
    <property type="entry name" value="ClpP/crotonase"/>
    <property type="match status" value="1"/>
</dbReference>
<evidence type="ECO:0000256" key="6">
    <source>
        <dbReference type="ARBA" id="ARBA00022946"/>
    </source>
</evidence>
<evidence type="ECO:0000256" key="7">
    <source>
        <dbReference type="ARBA" id="ARBA00022990"/>
    </source>
</evidence>
<dbReference type="PANTHER" id="PTHR11941">
    <property type="entry name" value="ENOYL-COA HYDRATASE-RELATED"/>
    <property type="match status" value="1"/>
</dbReference>
<keyword evidence="10" id="KW-0413">Isomerase</keyword>
<comment type="function">
    <text evidence="15">Key enzyme of fatty acid beta-oxidation. Able to isomerize both 3-cis (3Z) and 3-trans (3E) double bonds into the 2-trans (2E) form in a range of enoyl-CoA species, with a preference for (3Z)-enoyl-CoAs over (3E)-enoyl-CoAs. The catalytic efficiency of this enzyme is not affected by the fatty acyl chain length.</text>
</comment>
<gene>
    <name evidence="19" type="ORF">ACJMK2_033989</name>
</gene>
<dbReference type="GO" id="GO:0004165">
    <property type="term" value="F:delta(3)-delta(2)-enoyl-CoA isomerase activity"/>
    <property type="evidence" value="ECO:0007669"/>
    <property type="project" value="UniProtKB-EC"/>
</dbReference>
<reference evidence="19 20" key="1">
    <citation type="submission" date="2024-11" db="EMBL/GenBank/DDBJ databases">
        <title>Chromosome-level genome assembly of the freshwater bivalve Anodonta woodiana.</title>
        <authorList>
            <person name="Chen X."/>
        </authorList>
    </citation>
    <scope>NUCLEOTIDE SEQUENCE [LARGE SCALE GENOMIC DNA]</scope>
    <source>
        <strain evidence="19">MN2024</strain>
        <tissue evidence="19">Gills</tissue>
    </source>
</reference>
<dbReference type="Proteomes" id="UP001634394">
    <property type="component" value="Unassembled WGS sequence"/>
</dbReference>
<evidence type="ECO:0000313" key="20">
    <source>
        <dbReference type="Proteomes" id="UP001634394"/>
    </source>
</evidence>
<evidence type="ECO:0000256" key="10">
    <source>
        <dbReference type="ARBA" id="ARBA00023235"/>
    </source>
</evidence>
<sequence length="293" mass="32731">MAARIAFTSLRRNLCEVGRSRSLLLHSARWVTSASKTLTVTMDDKTGIAVMSLNKPPVNSLSLEFMTEINIALEKLEIEKFCRGVIITSEVSKIFSAGLDILEMYQPKPERLSEFWKTLQDMWLLLFGSRLTTIAAINGHSPAGGALIAMSCDYRIMAPGFTIGLNETQLGIVPPFWFIDTMAHTIGARQTELCCQKGLMLSTEEAARIGLVDKVVPLDQIASEAKAEMQNWLKIPVAAKLITKQTMRAPILEKLQTRQEADVQNFCNFAMKDSVQKSLGMYLENLKKKQKKE</sequence>
<keyword evidence="6" id="KW-0809">Transit peptide</keyword>
<dbReference type="AlphaFoldDB" id="A0ABD3WQ68"/>
<dbReference type="GO" id="GO:0005759">
    <property type="term" value="C:mitochondrial matrix"/>
    <property type="evidence" value="ECO:0007669"/>
    <property type="project" value="UniProtKB-SubCell"/>
</dbReference>
<organism evidence="19 20">
    <name type="scientific">Sinanodonta woodiana</name>
    <name type="common">Chinese pond mussel</name>
    <name type="synonym">Anodonta woodiana</name>
    <dbReference type="NCBI Taxonomy" id="1069815"/>
    <lineage>
        <taxon>Eukaryota</taxon>
        <taxon>Metazoa</taxon>
        <taxon>Spiralia</taxon>
        <taxon>Lophotrochozoa</taxon>
        <taxon>Mollusca</taxon>
        <taxon>Bivalvia</taxon>
        <taxon>Autobranchia</taxon>
        <taxon>Heteroconchia</taxon>
        <taxon>Palaeoheterodonta</taxon>
        <taxon>Unionida</taxon>
        <taxon>Unionoidea</taxon>
        <taxon>Unionidae</taxon>
        <taxon>Unioninae</taxon>
        <taxon>Sinanodonta</taxon>
    </lineage>
</organism>
<evidence type="ECO:0000256" key="4">
    <source>
        <dbReference type="ARBA" id="ARBA00011233"/>
    </source>
</evidence>
<evidence type="ECO:0000256" key="1">
    <source>
        <dbReference type="ARBA" id="ARBA00004305"/>
    </source>
</evidence>
<evidence type="ECO:0000256" key="9">
    <source>
        <dbReference type="ARBA" id="ARBA00023128"/>
    </source>
</evidence>
<proteinExistence type="inferred from homology"/>
<evidence type="ECO:0000256" key="11">
    <source>
        <dbReference type="ARBA" id="ARBA00050938"/>
    </source>
</evidence>
<keyword evidence="9" id="KW-0496">Mitochondrion</keyword>
<dbReference type="PROSITE" id="PS00166">
    <property type="entry name" value="ENOYL_COA_HYDRATASE"/>
    <property type="match status" value="1"/>
</dbReference>
<evidence type="ECO:0000256" key="18">
    <source>
        <dbReference type="RuleBase" id="RU003707"/>
    </source>
</evidence>
<keyword evidence="7" id="KW-0007">Acetylation</keyword>
<keyword evidence="8" id="KW-0443">Lipid metabolism</keyword>
<dbReference type="InterPro" id="IPR018376">
    <property type="entry name" value="Enoyl-CoA_hyd/isom_CS"/>
</dbReference>
<keyword evidence="20" id="KW-1185">Reference proteome</keyword>
<comment type="caution">
    <text evidence="19">The sequence shown here is derived from an EMBL/GenBank/DDBJ whole genome shotgun (WGS) entry which is preliminary data.</text>
</comment>
<dbReference type="Pfam" id="PF00378">
    <property type="entry name" value="ECH_1"/>
    <property type="match status" value="1"/>
</dbReference>
<dbReference type="GO" id="GO:0006631">
    <property type="term" value="P:fatty acid metabolic process"/>
    <property type="evidence" value="ECO:0007669"/>
    <property type="project" value="UniProtKB-KW"/>
</dbReference>
<dbReference type="Gene3D" id="6.10.250.170">
    <property type="match status" value="1"/>
</dbReference>
<evidence type="ECO:0000313" key="19">
    <source>
        <dbReference type="EMBL" id="KAL3876111.1"/>
    </source>
</evidence>
<comment type="pathway">
    <text evidence="2">Lipid metabolism; fatty acid beta-oxidation.</text>
</comment>
<evidence type="ECO:0000256" key="5">
    <source>
        <dbReference type="ARBA" id="ARBA00022832"/>
    </source>
</evidence>
<evidence type="ECO:0000256" key="3">
    <source>
        <dbReference type="ARBA" id="ARBA00005254"/>
    </source>
</evidence>
<dbReference type="InterPro" id="IPR029045">
    <property type="entry name" value="ClpP/crotonase-like_dom_sf"/>
</dbReference>
<comment type="catalytic activity">
    <reaction evidence="12">
        <text>(2E)-tetradecenoyl-CoA = (3Z)-tetradecenoyl-CoA</text>
        <dbReference type="Rhea" id="RHEA:29847"/>
        <dbReference type="ChEBI" id="CHEBI:61405"/>
        <dbReference type="ChEBI" id="CHEBI:61968"/>
    </reaction>
    <physiologicalReaction direction="right-to-left" evidence="12">
        <dbReference type="Rhea" id="RHEA:29849"/>
    </physiologicalReaction>
</comment>
<evidence type="ECO:0000256" key="14">
    <source>
        <dbReference type="ARBA" id="ARBA00052542"/>
    </source>
</evidence>
<evidence type="ECO:0000256" key="12">
    <source>
        <dbReference type="ARBA" id="ARBA00051293"/>
    </source>
</evidence>
<protein>
    <recommendedName>
        <fullName evidence="16">Enoyl-CoA delta isomerase 1, mitochondrial</fullName>
    </recommendedName>
    <alternativeName>
        <fullName evidence="17">3,2-trans-enoyl-CoA isomerase</fullName>
    </alternativeName>
</protein>
<comment type="catalytic activity">
    <reaction evidence="11">
        <text>(3Z)-decenoyl-CoA = (2E)-decenoyl-CoA</text>
        <dbReference type="Rhea" id="RHEA:77195"/>
        <dbReference type="ChEBI" id="CHEBI:61406"/>
        <dbReference type="ChEBI" id="CHEBI:195601"/>
    </reaction>
    <physiologicalReaction direction="left-to-right" evidence="11">
        <dbReference type="Rhea" id="RHEA:77196"/>
    </physiologicalReaction>
</comment>
<evidence type="ECO:0000256" key="13">
    <source>
        <dbReference type="ARBA" id="ARBA00052376"/>
    </source>
</evidence>
<evidence type="ECO:0000256" key="2">
    <source>
        <dbReference type="ARBA" id="ARBA00005005"/>
    </source>
</evidence>
<dbReference type="CDD" id="cd06558">
    <property type="entry name" value="crotonase-like"/>
    <property type="match status" value="1"/>
</dbReference>
<keyword evidence="5" id="KW-0276">Fatty acid metabolism</keyword>
<comment type="catalytic activity">
    <reaction evidence="14">
        <text>(3Z)-octenoyl-CoA = (2E)-octenoyl-CoA</text>
        <dbReference type="Rhea" id="RHEA:46044"/>
        <dbReference type="ChEBI" id="CHEBI:62242"/>
        <dbReference type="ChEBI" id="CHEBI:85640"/>
    </reaction>
    <physiologicalReaction direction="left-to-right" evidence="14">
        <dbReference type="Rhea" id="RHEA:46045"/>
    </physiologicalReaction>
</comment>
<dbReference type="FunFam" id="3.90.226.10:FF:000034">
    <property type="entry name" value="Enoyl-CoA delta isomerase 1"/>
    <property type="match status" value="1"/>
</dbReference>
<dbReference type="Gene3D" id="3.90.226.10">
    <property type="entry name" value="2-enoyl-CoA Hydratase, Chain A, domain 1"/>
    <property type="match status" value="1"/>
</dbReference>